<name>A0A4Y2R702_ARAVE</name>
<proteinExistence type="predicted"/>
<keyword evidence="1" id="KW-0808">Transferase</keyword>
<dbReference type="GO" id="GO:0016787">
    <property type="term" value="F:hydrolase activity"/>
    <property type="evidence" value="ECO:0007669"/>
    <property type="project" value="UniProtKB-KW"/>
</dbReference>
<dbReference type="OrthoDB" id="8052391at2759"/>
<keyword evidence="4" id="KW-0255">Endonuclease</keyword>
<keyword evidence="6" id="KW-0695">RNA-directed DNA polymerase</keyword>
<evidence type="ECO:0000256" key="4">
    <source>
        <dbReference type="ARBA" id="ARBA00022759"/>
    </source>
</evidence>
<evidence type="ECO:0000256" key="3">
    <source>
        <dbReference type="ARBA" id="ARBA00022722"/>
    </source>
</evidence>
<dbReference type="Proteomes" id="UP000499080">
    <property type="component" value="Unassembled WGS sequence"/>
</dbReference>
<evidence type="ECO:0000313" key="9">
    <source>
        <dbReference type="Proteomes" id="UP000499080"/>
    </source>
</evidence>
<dbReference type="PANTHER" id="PTHR34072">
    <property type="entry name" value="ENZYMATIC POLYPROTEIN-RELATED"/>
    <property type="match status" value="1"/>
</dbReference>
<dbReference type="SUPFAM" id="SSF56672">
    <property type="entry name" value="DNA/RNA polymerases"/>
    <property type="match status" value="1"/>
</dbReference>
<evidence type="ECO:0000256" key="1">
    <source>
        <dbReference type="ARBA" id="ARBA00022679"/>
    </source>
</evidence>
<dbReference type="CDD" id="cd09274">
    <property type="entry name" value="RNase_HI_RT_Ty3"/>
    <property type="match status" value="1"/>
</dbReference>
<dbReference type="PANTHER" id="PTHR34072:SF49">
    <property type="entry name" value="RIBONUCLEASE H"/>
    <property type="match status" value="1"/>
</dbReference>
<dbReference type="GO" id="GO:0003964">
    <property type="term" value="F:RNA-directed DNA polymerase activity"/>
    <property type="evidence" value="ECO:0007669"/>
    <property type="project" value="UniProtKB-KW"/>
</dbReference>
<gene>
    <name evidence="8" type="ORF">AVEN_151682_1</name>
</gene>
<dbReference type="GO" id="GO:0004519">
    <property type="term" value="F:endonuclease activity"/>
    <property type="evidence" value="ECO:0007669"/>
    <property type="project" value="UniProtKB-KW"/>
</dbReference>
<evidence type="ECO:0000256" key="2">
    <source>
        <dbReference type="ARBA" id="ARBA00022695"/>
    </source>
</evidence>
<dbReference type="AlphaFoldDB" id="A0A4Y2R702"/>
<accession>A0A4Y2R702</accession>
<keyword evidence="5" id="KW-0378">Hydrolase</keyword>
<keyword evidence="3" id="KW-0540">Nuclease</keyword>
<keyword evidence="2" id="KW-0548">Nucleotidyltransferase</keyword>
<sequence length="223" mass="26216">MKYYFVLPHSGNYRVGGNESLHLLSILENPEGLNEDQRTAAREKLQEFQDLFSTSDSDVDRCNMTQHRINTEDWKLRVCHRFRKSLGKPERNDCVPRKELLVILKSIEHFHHYLYGRNFLLRTHHASHRWLLNFREPEGQRARWIQRLQEYDFEIQHRKGTYHGNADALSRRPCKESCKHCTNAEKKFGMKTDISVKVVTTEGPWSSSEVQKAQLGDPATKPI</sequence>
<dbReference type="Pfam" id="PF17917">
    <property type="entry name" value="RT_RNaseH"/>
    <property type="match status" value="1"/>
</dbReference>
<dbReference type="InterPro" id="IPR043502">
    <property type="entry name" value="DNA/RNA_pol_sf"/>
</dbReference>
<evidence type="ECO:0000256" key="5">
    <source>
        <dbReference type="ARBA" id="ARBA00022801"/>
    </source>
</evidence>
<comment type="caution">
    <text evidence="8">The sequence shown here is derived from an EMBL/GenBank/DDBJ whole genome shotgun (WGS) entry which is preliminary data.</text>
</comment>
<feature type="domain" description="Reverse transcriptase RNase H-like" evidence="7">
    <location>
        <begin position="72"/>
        <end position="151"/>
    </location>
</feature>
<dbReference type="InterPro" id="IPR041373">
    <property type="entry name" value="RT_RNaseH"/>
</dbReference>
<keyword evidence="9" id="KW-1185">Reference proteome</keyword>
<dbReference type="EMBL" id="BGPR01015949">
    <property type="protein sequence ID" value="GBN71270.1"/>
    <property type="molecule type" value="Genomic_DNA"/>
</dbReference>
<protein>
    <recommendedName>
        <fullName evidence="7">Reverse transcriptase RNase H-like domain-containing protein</fullName>
    </recommendedName>
</protein>
<evidence type="ECO:0000259" key="7">
    <source>
        <dbReference type="Pfam" id="PF17917"/>
    </source>
</evidence>
<evidence type="ECO:0000256" key="6">
    <source>
        <dbReference type="ARBA" id="ARBA00022918"/>
    </source>
</evidence>
<reference evidence="8 9" key="1">
    <citation type="journal article" date="2019" name="Sci. Rep.">
        <title>Orb-weaving spider Araneus ventricosus genome elucidates the spidroin gene catalogue.</title>
        <authorList>
            <person name="Kono N."/>
            <person name="Nakamura H."/>
            <person name="Ohtoshi R."/>
            <person name="Moran D.A.P."/>
            <person name="Shinohara A."/>
            <person name="Yoshida Y."/>
            <person name="Fujiwara M."/>
            <person name="Mori M."/>
            <person name="Tomita M."/>
            <person name="Arakawa K."/>
        </authorList>
    </citation>
    <scope>NUCLEOTIDE SEQUENCE [LARGE SCALE GENOMIC DNA]</scope>
</reference>
<evidence type="ECO:0000313" key="8">
    <source>
        <dbReference type="EMBL" id="GBN71270.1"/>
    </source>
</evidence>
<organism evidence="8 9">
    <name type="scientific">Araneus ventricosus</name>
    <name type="common">Orbweaver spider</name>
    <name type="synonym">Epeira ventricosa</name>
    <dbReference type="NCBI Taxonomy" id="182803"/>
    <lineage>
        <taxon>Eukaryota</taxon>
        <taxon>Metazoa</taxon>
        <taxon>Ecdysozoa</taxon>
        <taxon>Arthropoda</taxon>
        <taxon>Chelicerata</taxon>
        <taxon>Arachnida</taxon>
        <taxon>Araneae</taxon>
        <taxon>Araneomorphae</taxon>
        <taxon>Entelegynae</taxon>
        <taxon>Araneoidea</taxon>
        <taxon>Araneidae</taxon>
        <taxon>Araneus</taxon>
    </lineage>
</organism>